<keyword evidence="1 3" id="KW-0732">Signal</keyword>
<evidence type="ECO:0000313" key="5">
    <source>
        <dbReference type="EMBL" id="CAH1788276.1"/>
    </source>
</evidence>
<feature type="region of interest" description="Disordered" evidence="2">
    <location>
        <begin position="21"/>
        <end position="44"/>
    </location>
</feature>
<protein>
    <recommendedName>
        <fullName evidence="4">Solute-binding protein family 3/N-terminal domain-containing protein</fullName>
    </recommendedName>
</protein>
<keyword evidence="6" id="KW-1185">Reference proteome</keyword>
<dbReference type="Pfam" id="PF00497">
    <property type="entry name" value="SBP_bac_3"/>
    <property type="match status" value="1"/>
</dbReference>
<dbReference type="PANTHER" id="PTHR35936:SF19">
    <property type="entry name" value="AMINO-ACID-BINDING PROTEIN YXEM-RELATED"/>
    <property type="match status" value="1"/>
</dbReference>
<dbReference type="OrthoDB" id="10620210at2759"/>
<dbReference type="EMBL" id="CAIIXF020000007">
    <property type="protein sequence ID" value="CAH1788276.1"/>
    <property type="molecule type" value="Genomic_DNA"/>
</dbReference>
<feature type="compositionally biased region" description="Pro residues" evidence="2">
    <location>
        <begin position="22"/>
        <end position="41"/>
    </location>
</feature>
<name>A0A8J1UI56_OWEFU</name>
<accession>A0A8J1UI56</accession>
<feature type="domain" description="Solute-binding protein family 3/N-terminal" evidence="4">
    <location>
        <begin position="51"/>
        <end position="202"/>
    </location>
</feature>
<sequence>MRAFIALSLLGVALGCFQTAPGPGPDPMTTPNPGPNPGPEPKPMKMKPFLFGVEGAWAPYSFQDSLTGKAVGFLHDVVKAACDGCGRECDLTFIGTSLDRCYNPESMSGDGLNDRHFDACVGWTATIPRWNVFNFSVPMLTAQSAQMYVMEGSEVTADNIQGSSYKIGFRRYWYMDKFCIRRNGLDVADENVVEIEAMDDDGWMDVAMALENGQIDAAVMPDGHPIAMAKNLVPLGIAVSCNFGGEIGLMHRKDVDTMWFDSCVAQMQYTSNAWYDLCSKWQVPNCIDPYA</sequence>
<evidence type="ECO:0000256" key="3">
    <source>
        <dbReference type="SAM" id="SignalP"/>
    </source>
</evidence>
<dbReference type="AlphaFoldDB" id="A0A8J1UI56"/>
<evidence type="ECO:0000256" key="1">
    <source>
        <dbReference type="ARBA" id="ARBA00022729"/>
    </source>
</evidence>
<dbReference type="SUPFAM" id="SSF53850">
    <property type="entry name" value="Periplasmic binding protein-like II"/>
    <property type="match status" value="1"/>
</dbReference>
<feature type="signal peptide" evidence="3">
    <location>
        <begin position="1"/>
        <end position="15"/>
    </location>
</feature>
<comment type="caution">
    <text evidence="5">The sequence shown here is derived from an EMBL/GenBank/DDBJ whole genome shotgun (WGS) entry which is preliminary data.</text>
</comment>
<dbReference type="PROSITE" id="PS51257">
    <property type="entry name" value="PROKAR_LIPOPROTEIN"/>
    <property type="match status" value="1"/>
</dbReference>
<evidence type="ECO:0000259" key="4">
    <source>
        <dbReference type="Pfam" id="PF00497"/>
    </source>
</evidence>
<dbReference type="Proteomes" id="UP000749559">
    <property type="component" value="Unassembled WGS sequence"/>
</dbReference>
<feature type="chain" id="PRO_5043490356" description="Solute-binding protein family 3/N-terminal domain-containing protein" evidence="3">
    <location>
        <begin position="16"/>
        <end position="291"/>
    </location>
</feature>
<organism evidence="5 6">
    <name type="scientific">Owenia fusiformis</name>
    <name type="common">Polychaete worm</name>
    <dbReference type="NCBI Taxonomy" id="6347"/>
    <lineage>
        <taxon>Eukaryota</taxon>
        <taxon>Metazoa</taxon>
        <taxon>Spiralia</taxon>
        <taxon>Lophotrochozoa</taxon>
        <taxon>Annelida</taxon>
        <taxon>Polychaeta</taxon>
        <taxon>Sedentaria</taxon>
        <taxon>Canalipalpata</taxon>
        <taxon>Sabellida</taxon>
        <taxon>Oweniida</taxon>
        <taxon>Oweniidae</taxon>
        <taxon>Owenia</taxon>
    </lineage>
</organism>
<dbReference type="Gene3D" id="3.40.190.10">
    <property type="entry name" value="Periplasmic binding protein-like II"/>
    <property type="match status" value="2"/>
</dbReference>
<evidence type="ECO:0000256" key="2">
    <source>
        <dbReference type="SAM" id="MobiDB-lite"/>
    </source>
</evidence>
<reference evidence="5" key="1">
    <citation type="submission" date="2022-03" db="EMBL/GenBank/DDBJ databases">
        <authorList>
            <person name="Martin C."/>
        </authorList>
    </citation>
    <scope>NUCLEOTIDE SEQUENCE</scope>
</reference>
<dbReference type="InterPro" id="IPR001638">
    <property type="entry name" value="Solute-binding_3/MltF_N"/>
</dbReference>
<proteinExistence type="predicted"/>
<dbReference type="PANTHER" id="PTHR35936">
    <property type="entry name" value="MEMBRANE-BOUND LYTIC MUREIN TRANSGLYCOSYLASE F"/>
    <property type="match status" value="1"/>
</dbReference>
<gene>
    <name evidence="5" type="ORF">OFUS_LOCUS13837</name>
</gene>
<evidence type="ECO:0000313" key="6">
    <source>
        <dbReference type="Proteomes" id="UP000749559"/>
    </source>
</evidence>